<dbReference type="Proteomes" id="UP000230233">
    <property type="component" value="Chromosome X"/>
</dbReference>
<comment type="caution">
    <text evidence="2">The sequence shown here is derived from an EMBL/GenBank/DDBJ whole genome shotgun (WGS) entry which is preliminary data.</text>
</comment>
<keyword evidence="1" id="KW-0732">Signal</keyword>
<protein>
    <recommendedName>
        <fullName evidence="4">SUN domain-containing protein</fullName>
    </recommendedName>
</protein>
<accession>A0A2G5SVD8</accession>
<name>A0A2G5SVD8_9PELO</name>
<organism evidence="2 3">
    <name type="scientific">Caenorhabditis nigoni</name>
    <dbReference type="NCBI Taxonomy" id="1611254"/>
    <lineage>
        <taxon>Eukaryota</taxon>
        <taxon>Metazoa</taxon>
        <taxon>Ecdysozoa</taxon>
        <taxon>Nematoda</taxon>
        <taxon>Chromadorea</taxon>
        <taxon>Rhabditida</taxon>
        <taxon>Rhabditina</taxon>
        <taxon>Rhabditomorpha</taxon>
        <taxon>Rhabditoidea</taxon>
        <taxon>Rhabditidae</taxon>
        <taxon>Peloderinae</taxon>
        <taxon>Caenorhabditis</taxon>
    </lineage>
</organism>
<evidence type="ECO:0000313" key="2">
    <source>
        <dbReference type="EMBL" id="PIC18903.1"/>
    </source>
</evidence>
<evidence type="ECO:0008006" key="4">
    <source>
        <dbReference type="Google" id="ProtNLM"/>
    </source>
</evidence>
<sequence>MRLCIIPILILLLNCQLSFGAPTIPSPSSSAIPGDGLQEKEKGLQETKSDLAKGNFNSSNICKTSSQCFVFPENCVENCEIMYSVEKGRSRLFVGELVSGSIISLQKTAPLENSKKVFSCFELMNVCFYGIENRWGTLEYSFKTNSMIYPLSWYTMPENKSFLTFNHVIISVGKKDKIRFRIDQERDASGPFKELFLRSHD</sequence>
<dbReference type="AlphaFoldDB" id="A0A2G5SVD8"/>
<gene>
    <name evidence="2" type="primary">Cnig_chr_X.g24634</name>
    <name evidence="2" type="ORF">B9Z55_024634</name>
</gene>
<evidence type="ECO:0000313" key="3">
    <source>
        <dbReference type="Proteomes" id="UP000230233"/>
    </source>
</evidence>
<proteinExistence type="predicted"/>
<dbReference type="EMBL" id="PDUG01000006">
    <property type="protein sequence ID" value="PIC18903.1"/>
    <property type="molecule type" value="Genomic_DNA"/>
</dbReference>
<evidence type="ECO:0000256" key="1">
    <source>
        <dbReference type="SAM" id="SignalP"/>
    </source>
</evidence>
<feature type="signal peptide" evidence="1">
    <location>
        <begin position="1"/>
        <end position="20"/>
    </location>
</feature>
<keyword evidence="3" id="KW-1185">Reference proteome</keyword>
<feature type="chain" id="PRO_5013821638" description="SUN domain-containing protein" evidence="1">
    <location>
        <begin position="21"/>
        <end position="201"/>
    </location>
</feature>
<reference evidence="3" key="1">
    <citation type="submission" date="2017-10" db="EMBL/GenBank/DDBJ databases">
        <title>Rapid genome shrinkage in a self-fertile nematode reveals novel sperm competition proteins.</title>
        <authorList>
            <person name="Yin D."/>
            <person name="Schwarz E.M."/>
            <person name="Thomas C.G."/>
            <person name="Felde R.L."/>
            <person name="Korf I.F."/>
            <person name="Cutter A.D."/>
            <person name="Schartner C.M."/>
            <person name="Ralston E.J."/>
            <person name="Meyer B.J."/>
            <person name="Haag E.S."/>
        </authorList>
    </citation>
    <scope>NUCLEOTIDE SEQUENCE [LARGE SCALE GENOMIC DNA]</scope>
    <source>
        <strain evidence="3">JU1422</strain>
    </source>
</reference>